<sequence length="154" mass="17297">MEYVDRSDSISEYLNRCSFHDTITITNRLTADGDRIITILNNHSIAIEIYLAKSNYCLINAGLGFNVNDVYWPNFPAIAVLEYLINGNLREKLRMLGSRCVGVSSNVLINNEEIYSNRTRCLLGEALHLVTKTTSYVQYPSLVDSKASNNQALA</sequence>
<dbReference type="AlphaFoldDB" id="A0A0P6XJQ1"/>
<protein>
    <submittedName>
        <fullName evidence="1">Uncharacterized protein</fullName>
    </submittedName>
</protein>
<comment type="caution">
    <text evidence="1">The sequence shown here is derived from an EMBL/GenBank/DDBJ whole genome shotgun (WGS) entry which is preliminary data.</text>
</comment>
<dbReference type="EMBL" id="LGKP01000040">
    <property type="protein sequence ID" value="KPL80318.1"/>
    <property type="molecule type" value="Genomic_DNA"/>
</dbReference>
<organism evidence="1 2">
    <name type="scientific">Herpetosiphon geysericola</name>
    <dbReference type="NCBI Taxonomy" id="70996"/>
    <lineage>
        <taxon>Bacteria</taxon>
        <taxon>Bacillati</taxon>
        <taxon>Chloroflexota</taxon>
        <taxon>Chloroflexia</taxon>
        <taxon>Herpetosiphonales</taxon>
        <taxon>Herpetosiphonaceae</taxon>
        <taxon>Herpetosiphon</taxon>
    </lineage>
</organism>
<accession>A0A0P6XJQ1</accession>
<evidence type="ECO:0000313" key="2">
    <source>
        <dbReference type="Proteomes" id="UP000050277"/>
    </source>
</evidence>
<proteinExistence type="predicted"/>
<reference evidence="1 2" key="1">
    <citation type="submission" date="2015-07" db="EMBL/GenBank/DDBJ databases">
        <title>Whole genome sequence of Herpetosiphon geysericola DSM 7119.</title>
        <authorList>
            <person name="Hemp J."/>
            <person name="Ward L.M."/>
            <person name="Pace L.A."/>
            <person name="Fischer W.W."/>
        </authorList>
    </citation>
    <scope>NUCLEOTIDE SEQUENCE [LARGE SCALE GENOMIC DNA]</scope>
    <source>
        <strain evidence="1 2">DSM 7119</strain>
    </source>
</reference>
<dbReference type="RefSeq" id="WP_054537208.1">
    <property type="nucleotide sequence ID" value="NZ_LGKP01000040.1"/>
</dbReference>
<name>A0A0P6XJQ1_9CHLR</name>
<keyword evidence="2" id="KW-1185">Reference proteome</keyword>
<gene>
    <name evidence="1" type="ORF">SE18_25070</name>
</gene>
<dbReference type="Proteomes" id="UP000050277">
    <property type="component" value="Unassembled WGS sequence"/>
</dbReference>
<evidence type="ECO:0000313" key="1">
    <source>
        <dbReference type="EMBL" id="KPL80318.1"/>
    </source>
</evidence>